<reference evidence="2 3" key="1">
    <citation type="submission" date="2020-12" db="EMBL/GenBank/DDBJ databases">
        <title>FDA dAtabase for Regulatory Grade micrObial Sequences (FDA-ARGOS): Supporting development and validation of Infectious Disease Dx tests.</title>
        <authorList>
            <person name="Sproer C."/>
            <person name="Gronow S."/>
            <person name="Severitt S."/>
            <person name="Schroder I."/>
            <person name="Tallon L."/>
            <person name="Sadzewicz L."/>
            <person name="Zhao X."/>
            <person name="Boylan J."/>
            <person name="Ott S."/>
            <person name="Bowen H."/>
            <person name="Vavikolanu K."/>
            <person name="Mehta A."/>
            <person name="Aluvathingal J."/>
            <person name="Nadendla S."/>
            <person name="Lowell S."/>
            <person name="Myers T."/>
            <person name="Yan Y."/>
            <person name="Sichtig H."/>
        </authorList>
    </citation>
    <scope>NUCLEOTIDE SEQUENCE [LARGE SCALE GENOMIC DNA]</scope>
    <source>
        <strain evidence="2 3">FDAARGOS_911</strain>
    </source>
</reference>
<reference evidence="1" key="2">
    <citation type="submission" date="2022-09" db="EMBL/GenBank/DDBJ databases">
        <title>Aerococcus urinae taxonomy study.</title>
        <authorList>
            <person name="Christensen J."/>
            <person name="Senneby E."/>
        </authorList>
    </citation>
    <scope>NUCLEOTIDE SEQUENCE</scope>
    <source>
        <strain evidence="1">NLD-066-U95</strain>
    </source>
</reference>
<name>A0A0X8FE22_9LACT</name>
<dbReference type="Proteomes" id="UP001069145">
    <property type="component" value="Unassembled WGS sequence"/>
</dbReference>
<keyword evidence="4" id="KW-1185">Reference proteome</keyword>
<evidence type="ECO:0000313" key="3">
    <source>
        <dbReference type="Proteomes" id="UP000594771"/>
    </source>
</evidence>
<dbReference type="EMBL" id="JAOTML010000003">
    <property type="protein sequence ID" value="MCY3053027.1"/>
    <property type="molecule type" value="Genomic_DNA"/>
</dbReference>
<accession>A0A0X8FE22</accession>
<dbReference type="KEGG" id="aun:AWM73_03030"/>
<organism evidence="2 3">
    <name type="scientific">Aerococcus urinae</name>
    <dbReference type="NCBI Taxonomy" id="1376"/>
    <lineage>
        <taxon>Bacteria</taxon>
        <taxon>Bacillati</taxon>
        <taxon>Bacillota</taxon>
        <taxon>Bacilli</taxon>
        <taxon>Lactobacillales</taxon>
        <taxon>Aerococcaceae</taxon>
        <taxon>Aerococcus</taxon>
    </lineage>
</organism>
<sequence length="161" mass="18311">METTKDELIKDISKQKDIIQNNLPALGDPQTDPRIKAIQRAVTSITANLFWLRPAPEGTPEDLCYLNPYHLDQLANVLYPVIDLIEKQEAIDKLIYLASYASTNDLDCFHELEGIQKDFDNDFQEKIMRQGDTLATIYCLLCNSDDEAEVQSNLEALGIEY</sequence>
<dbReference type="Proteomes" id="UP000594771">
    <property type="component" value="Chromosome"/>
</dbReference>
<dbReference type="EMBL" id="CP065662">
    <property type="protein sequence ID" value="QPS01110.1"/>
    <property type="molecule type" value="Genomic_DNA"/>
</dbReference>
<proteinExistence type="predicted"/>
<dbReference type="RefSeq" id="WP_060778031.1">
    <property type="nucleotide sequence ID" value="NZ_CAJHLH010000002.1"/>
</dbReference>
<gene>
    <name evidence="2" type="ORF">I6G68_07015</name>
    <name evidence="1" type="ORF">ODY43_03405</name>
</gene>
<evidence type="ECO:0000313" key="1">
    <source>
        <dbReference type="EMBL" id="MCY3053027.1"/>
    </source>
</evidence>
<dbReference type="AlphaFoldDB" id="A0A0X8FE22"/>
<dbReference type="GeneID" id="35768044"/>
<evidence type="ECO:0000313" key="2">
    <source>
        <dbReference type="EMBL" id="QPS01110.1"/>
    </source>
</evidence>
<protein>
    <submittedName>
        <fullName evidence="2">Uncharacterized protein</fullName>
    </submittedName>
</protein>
<evidence type="ECO:0000313" key="4">
    <source>
        <dbReference type="Proteomes" id="UP001069145"/>
    </source>
</evidence>